<evidence type="ECO:0000256" key="3">
    <source>
        <dbReference type="ARBA" id="ARBA00022729"/>
    </source>
</evidence>
<sequence>MFLRSVLYNANENGLMGPAHVIAEWACIKNSTSSRIRILTISNDGNLMIADGQLSYLVSNMSSNGNATASATLLDSGNLVLRGEDMISFDFTNSAIQQGLINKKRAGKGRNKEMELPLFSFSTVSTATNYFSASNKLGEGGFGPVCKWKSNRSLEFMDPILGDTPLANVLLSNINIAFLCIQENAADRPTISDVISMFSKEPALLPSPKKPVFSFASGFKDLSSSKREPEICSLNNMTASILEAR</sequence>
<reference evidence="10 11" key="1">
    <citation type="journal article" date="2016" name="G3 (Bethesda)">
        <title>First Draft Assembly and Annotation of the Genome of a California Endemic Oak Quercus lobata Nee (Fagaceae).</title>
        <authorList>
            <person name="Sork V.L."/>
            <person name="Fitz-Gibbon S.T."/>
            <person name="Puiu D."/>
            <person name="Crepeau M."/>
            <person name="Gugger P.F."/>
            <person name="Sherman R."/>
            <person name="Stevens K."/>
            <person name="Langley C.H."/>
            <person name="Pellegrini M."/>
            <person name="Salzberg S.L."/>
        </authorList>
    </citation>
    <scope>NUCLEOTIDE SEQUENCE [LARGE SCALE GENOMIC DNA]</scope>
    <source>
        <strain evidence="10 11">cv. SW786</strain>
    </source>
</reference>
<dbReference type="GO" id="GO:0004674">
    <property type="term" value="F:protein serine/threonine kinase activity"/>
    <property type="evidence" value="ECO:0007669"/>
    <property type="project" value="UniProtKB-KW"/>
</dbReference>
<dbReference type="Gene3D" id="3.30.200.20">
    <property type="entry name" value="Phosphorylase Kinase, domain 1"/>
    <property type="match status" value="1"/>
</dbReference>
<evidence type="ECO:0000259" key="9">
    <source>
        <dbReference type="PROSITE" id="PS50927"/>
    </source>
</evidence>
<evidence type="ECO:0000256" key="5">
    <source>
        <dbReference type="ARBA" id="ARBA00022777"/>
    </source>
</evidence>
<keyword evidence="2" id="KW-0808">Transferase</keyword>
<dbReference type="InParanoid" id="A0A7N2MZU8"/>
<dbReference type="EnsemblPlants" id="QL12p002736:mrna">
    <property type="protein sequence ID" value="QL12p002736:mrna"/>
    <property type="gene ID" value="QL12p002736"/>
</dbReference>
<evidence type="ECO:0000256" key="7">
    <source>
        <dbReference type="ARBA" id="ARBA00023157"/>
    </source>
</evidence>
<organism evidence="10 11">
    <name type="scientific">Quercus lobata</name>
    <name type="common">Valley oak</name>
    <dbReference type="NCBI Taxonomy" id="97700"/>
    <lineage>
        <taxon>Eukaryota</taxon>
        <taxon>Viridiplantae</taxon>
        <taxon>Streptophyta</taxon>
        <taxon>Embryophyta</taxon>
        <taxon>Tracheophyta</taxon>
        <taxon>Spermatophyta</taxon>
        <taxon>Magnoliopsida</taxon>
        <taxon>eudicotyledons</taxon>
        <taxon>Gunneridae</taxon>
        <taxon>Pentapetalae</taxon>
        <taxon>rosids</taxon>
        <taxon>fabids</taxon>
        <taxon>Fagales</taxon>
        <taxon>Fagaceae</taxon>
        <taxon>Quercus</taxon>
    </lineage>
</organism>
<dbReference type="PANTHER" id="PTHR27002">
    <property type="entry name" value="RECEPTOR-LIKE SERINE/THREONINE-PROTEIN KINASE SD1-8"/>
    <property type="match status" value="1"/>
</dbReference>
<evidence type="ECO:0000313" key="11">
    <source>
        <dbReference type="Proteomes" id="UP000594261"/>
    </source>
</evidence>
<keyword evidence="7" id="KW-1015">Disulfide bond</keyword>
<dbReference type="SUPFAM" id="SSF51110">
    <property type="entry name" value="alpha-D-mannose-specific plant lectins"/>
    <property type="match status" value="1"/>
</dbReference>
<dbReference type="AlphaFoldDB" id="A0A7N2MZU8"/>
<keyword evidence="5" id="KW-0418">Kinase</keyword>
<dbReference type="PROSITE" id="PS50927">
    <property type="entry name" value="BULB_LECTIN"/>
    <property type="match status" value="1"/>
</dbReference>
<dbReference type="GO" id="GO:0005524">
    <property type="term" value="F:ATP binding"/>
    <property type="evidence" value="ECO:0007669"/>
    <property type="project" value="UniProtKB-KW"/>
</dbReference>
<accession>A0A7N2MZU8</accession>
<keyword evidence="8" id="KW-0325">Glycoprotein</keyword>
<evidence type="ECO:0000256" key="8">
    <source>
        <dbReference type="ARBA" id="ARBA00023180"/>
    </source>
</evidence>
<dbReference type="PANTHER" id="PTHR27002:SF925">
    <property type="entry name" value="RECEPTOR-LIKE SERINE_THREONINE-PROTEIN KINASE"/>
    <property type="match status" value="1"/>
</dbReference>
<evidence type="ECO:0000256" key="1">
    <source>
        <dbReference type="ARBA" id="ARBA00022527"/>
    </source>
</evidence>
<name>A0A7N2MZU8_QUELO</name>
<keyword evidence="3" id="KW-0732">Signal</keyword>
<proteinExistence type="predicted"/>
<dbReference type="GO" id="GO:0005886">
    <property type="term" value="C:plasma membrane"/>
    <property type="evidence" value="ECO:0007669"/>
    <property type="project" value="TreeGrafter"/>
</dbReference>
<evidence type="ECO:0000256" key="6">
    <source>
        <dbReference type="ARBA" id="ARBA00022840"/>
    </source>
</evidence>
<keyword evidence="6" id="KW-0067">ATP-binding</keyword>
<keyword evidence="4" id="KW-0547">Nucleotide-binding</keyword>
<dbReference type="Proteomes" id="UP000594261">
    <property type="component" value="Chromosome 12"/>
</dbReference>
<reference evidence="10" key="2">
    <citation type="submission" date="2021-01" db="UniProtKB">
        <authorList>
            <consortium name="EnsemblPlants"/>
        </authorList>
    </citation>
    <scope>IDENTIFICATION</scope>
</reference>
<evidence type="ECO:0000313" key="10">
    <source>
        <dbReference type="EnsemblPlants" id="QL12p002736:mrna"/>
    </source>
</evidence>
<dbReference type="Gene3D" id="2.90.10.10">
    <property type="entry name" value="Bulb-type lectin domain"/>
    <property type="match status" value="1"/>
</dbReference>
<dbReference type="EMBL" id="LRBV02000012">
    <property type="status" value="NOT_ANNOTATED_CDS"/>
    <property type="molecule type" value="Genomic_DNA"/>
</dbReference>
<dbReference type="InterPro" id="IPR001480">
    <property type="entry name" value="Bulb-type_lectin_dom"/>
</dbReference>
<dbReference type="Gramene" id="QL12p002736:mrna">
    <property type="protein sequence ID" value="QL12p002736:mrna"/>
    <property type="gene ID" value="QL12p002736"/>
</dbReference>
<feature type="domain" description="Bulb-type lectin" evidence="9">
    <location>
        <begin position="1"/>
        <end position="94"/>
    </location>
</feature>
<evidence type="ECO:0000256" key="4">
    <source>
        <dbReference type="ARBA" id="ARBA00022741"/>
    </source>
</evidence>
<keyword evidence="11" id="KW-1185">Reference proteome</keyword>
<protein>
    <recommendedName>
        <fullName evidence="9">Bulb-type lectin domain-containing protein</fullName>
    </recommendedName>
</protein>
<dbReference type="InterPro" id="IPR036426">
    <property type="entry name" value="Bulb-type_lectin_dom_sf"/>
</dbReference>
<evidence type="ECO:0000256" key="2">
    <source>
        <dbReference type="ARBA" id="ARBA00022679"/>
    </source>
</evidence>
<keyword evidence="1" id="KW-0723">Serine/threonine-protein kinase</keyword>